<dbReference type="RefSeq" id="WP_336588109.1">
    <property type="nucleotide sequence ID" value="NZ_JBBAXC010000015.1"/>
</dbReference>
<keyword evidence="1" id="KW-1133">Transmembrane helix</keyword>
<name>A0ABU8HH08_9BACI</name>
<keyword evidence="1" id="KW-0812">Transmembrane</keyword>
<reference evidence="2 3" key="1">
    <citation type="journal article" date="2018" name="J. Microbiol.">
        <title>Bacillus spongiae sp. nov., isolated from sponge of Jeju Island.</title>
        <authorList>
            <person name="Lee G.E."/>
            <person name="Im W.T."/>
            <person name="Park J.S."/>
        </authorList>
    </citation>
    <scope>NUCLEOTIDE SEQUENCE [LARGE SCALE GENOMIC DNA]</scope>
    <source>
        <strain evidence="2 3">135PIL107-10</strain>
    </source>
</reference>
<keyword evidence="1" id="KW-0472">Membrane</keyword>
<feature type="transmembrane region" description="Helical" evidence="1">
    <location>
        <begin position="7"/>
        <end position="28"/>
    </location>
</feature>
<organism evidence="2 3">
    <name type="scientific">Bacillus spongiae</name>
    <dbReference type="NCBI Taxonomy" id="2683610"/>
    <lineage>
        <taxon>Bacteria</taxon>
        <taxon>Bacillati</taxon>
        <taxon>Bacillota</taxon>
        <taxon>Bacilli</taxon>
        <taxon>Bacillales</taxon>
        <taxon>Bacillaceae</taxon>
        <taxon>Bacillus</taxon>
    </lineage>
</organism>
<protein>
    <submittedName>
        <fullName evidence="2">YpmS family protein</fullName>
    </submittedName>
</protein>
<accession>A0ABU8HH08</accession>
<gene>
    <name evidence="2" type="ORF">WAK64_16540</name>
</gene>
<proteinExistence type="predicted"/>
<evidence type="ECO:0000313" key="3">
    <source>
        <dbReference type="Proteomes" id="UP001312865"/>
    </source>
</evidence>
<dbReference type="EMBL" id="JBBAXC010000015">
    <property type="protein sequence ID" value="MEI5908658.1"/>
    <property type="molecule type" value="Genomic_DNA"/>
</dbReference>
<comment type="caution">
    <text evidence="2">The sequence shown here is derived from an EMBL/GenBank/DDBJ whole genome shotgun (WGS) entry which is preliminary data.</text>
</comment>
<dbReference type="Pfam" id="PF09911">
    <property type="entry name" value="DUF2140"/>
    <property type="match status" value="1"/>
</dbReference>
<evidence type="ECO:0000313" key="2">
    <source>
        <dbReference type="EMBL" id="MEI5908658.1"/>
    </source>
</evidence>
<evidence type="ECO:0000256" key="1">
    <source>
        <dbReference type="SAM" id="Phobius"/>
    </source>
</evidence>
<sequence>MKNRWKVAFFTLLSIMLMGVSVMSYILFKPIEASSPEKKEIHSSQTNPLELTANKENLTEVIQQYINEQQQNGSVEYFVDLTDHIELFGKMAFFPSSIDFQMTFEPKVLENGDITLIQKTMSLGGMNLPVSTVLNVISRTYDMPEWIHIKPNDESIYLALTEMNLQSGLNVQAKTFDLENDDISFFINP</sequence>
<dbReference type="InterPro" id="IPR018672">
    <property type="entry name" value="DUF2140"/>
</dbReference>
<dbReference type="Proteomes" id="UP001312865">
    <property type="component" value="Unassembled WGS sequence"/>
</dbReference>
<keyword evidence="3" id="KW-1185">Reference proteome</keyword>